<feature type="chain" id="PRO_5042041667" description="Secreted protein" evidence="1">
    <location>
        <begin position="23"/>
        <end position="124"/>
    </location>
</feature>
<keyword evidence="1" id="KW-0732">Signal</keyword>
<evidence type="ECO:0000313" key="2">
    <source>
        <dbReference type="EMBL" id="KAK1590152.1"/>
    </source>
</evidence>
<reference evidence="2" key="1">
    <citation type="submission" date="2021-06" db="EMBL/GenBank/DDBJ databases">
        <title>Comparative genomics, transcriptomics and evolutionary studies reveal genomic signatures of adaptation to plant cell wall in hemibiotrophic fungi.</title>
        <authorList>
            <consortium name="DOE Joint Genome Institute"/>
            <person name="Baroncelli R."/>
            <person name="Diaz J.F."/>
            <person name="Benocci T."/>
            <person name="Peng M."/>
            <person name="Battaglia E."/>
            <person name="Haridas S."/>
            <person name="Andreopoulos W."/>
            <person name="Labutti K."/>
            <person name="Pangilinan J."/>
            <person name="Floch G.L."/>
            <person name="Makela M.R."/>
            <person name="Henrissat B."/>
            <person name="Grigoriev I.V."/>
            <person name="Crouch J.A."/>
            <person name="De Vries R.P."/>
            <person name="Sukno S.A."/>
            <person name="Thon M.R."/>
        </authorList>
    </citation>
    <scope>NUCLEOTIDE SEQUENCE</scope>
    <source>
        <strain evidence="2">CBS 125086</strain>
    </source>
</reference>
<protein>
    <recommendedName>
        <fullName evidence="4">Secreted protein</fullName>
    </recommendedName>
</protein>
<name>A0AAD8PYT1_9PEZI</name>
<dbReference type="RefSeq" id="XP_060413650.1">
    <property type="nucleotide sequence ID" value="XM_060562750.1"/>
</dbReference>
<comment type="caution">
    <text evidence="2">The sequence shown here is derived from an EMBL/GenBank/DDBJ whole genome shotgun (WGS) entry which is preliminary data.</text>
</comment>
<organism evidence="2 3">
    <name type="scientific">Colletotrichum navitas</name>
    <dbReference type="NCBI Taxonomy" id="681940"/>
    <lineage>
        <taxon>Eukaryota</taxon>
        <taxon>Fungi</taxon>
        <taxon>Dikarya</taxon>
        <taxon>Ascomycota</taxon>
        <taxon>Pezizomycotina</taxon>
        <taxon>Sordariomycetes</taxon>
        <taxon>Hypocreomycetidae</taxon>
        <taxon>Glomerellales</taxon>
        <taxon>Glomerellaceae</taxon>
        <taxon>Colletotrichum</taxon>
        <taxon>Colletotrichum graminicola species complex</taxon>
    </lineage>
</organism>
<proteinExistence type="predicted"/>
<sequence>MKLSAIANASLILLSLGGPASASSRCLRRKEKGGIIHQITIEDVGSLFIAGTCGRLWDNLKRHPACMVFKPNGCEEAGGQSIYWHFKTSLVCNAGMVHSAFYEATRNYWGAIRLGRETAKPSPH</sequence>
<dbReference type="EMBL" id="JAHLJV010000033">
    <property type="protein sequence ID" value="KAK1590152.1"/>
    <property type="molecule type" value="Genomic_DNA"/>
</dbReference>
<keyword evidence="3" id="KW-1185">Reference proteome</keyword>
<dbReference type="AlphaFoldDB" id="A0AAD8PYT1"/>
<feature type="signal peptide" evidence="1">
    <location>
        <begin position="1"/>
        <end position="22"/>
    </location>
</feature>
<dbReference type="Proteomes" id="UP001230504">
    <property type="component" value="Unassembled WGS sequence"/>
</dbReference>
<gene>
    <name evidence="2" type="ORF">LY79DRAFT_659664</name>
</gene>
<evidence type="ECO:0008006" key="4">
    <source>
        <dbReference type="Google" id="ProtNLM"/>
    </source>
</evidence>
<evidence type="ECO:0000313" key="3">
    <source>
        <dbReference type="Proteomes" id="UP001230504"/>
    </source>
</evidence>
<evidence type="ECO:0000256" key="1">
    <source>
        <dbReference type="SAM" id="SignalP"/>
    </source>
</evidence>
<dbReference type="GeneID" id="85446990"/>
<accession>A0AAD8PYT1</accession>